<keyword evidence="1" id="KW-0812">Transmembrane</keyword>
<evidence type="ECO:0000313" key="2">
    <source>
        <dbReference type="EMBL" id="STY31795.1"/>
    </source>
</evidence>
<feature type="transmembrane region" description="Helical" evidence="1">
    <location>
        <begin position="25"/>
        <end position="50"/>
    </location>
</feature>
<dbReference type="STRING" id="1122170.GCA_000701265_01534"/>
<keyword evidence="1" id="KW-0472">Membrane</keyword>
<evidence type="ECO:0000256" key="1">
    <source>
        <dbReference type="SAM" id="Phobius"/>
    </source>
</evidence>
<sequence length="65" mass="7492">MNRATFGFSHSGNLSKYLPQKIPFIFLKIISGGFLVSPPLLLNIAFNLIFYTRHFLPLQLIHFKL</sequence>
<dbReference type="Proteomes" id="UP000255297">
    <property type="component" value="Unassembled WGS sequence"/>
</dbReference>
<keyword evidence="1" id="KW-1133">Transmembrane helix</keyword>
<protein>
    <submittedName>
        <fullName evidence="2">Uncharacterized protein</fullName>
    </submittedName>
</protein>
<proteinExistence type="predicted"/>
<reference evidence="2 3" key="1">
    <citation type="submission" date="2018-06" db="EMBL/GenBank/DDBJ databases">
        <authorList>
            <consortium name="Pathogen Informatics"/>
            <person name="Doyle S."/>
        </authorList>
    </citation>
    <scope>NUCLEOTIDE SEQUENCE [LARGE SCALE GENOMIC DNA]</scope>
    <source>
        <strain evidence="2 3">NCTC11532</strain>
    </source>
</reference>
<keyword evidence="3" id="KW-1185">Reference proteome</keyword>
<dbReference type="AlphaFoldDB" id="A0A378LV75"/>
<gene>
    <name evidence="2" type="ORF">NCTC11532_03071</name>
</gene>
<dbReference type="EMBL" id="UGPB01000001">
    <property type="protein sequence ID" value="STY31795.1"/>
    <property type="molecule type" value="Genomic_DNA"/>
</dbReference>
<organism evidence="2 3">
    <name type="scientific">Legionella wadsworthii</name>
    <dbReference type="NCBI Taxonomy" id="28088"/>
    <lineage>
        <taxon>Bacteria</taxon>
        <taxon>Pseudomonadati</taxon>
        <taxon>Pseudomonadota</taxon>
        <taxon>Gammaproteobacteria</taxon>
        <taxon>Legionellales</taxon>
        <taxon>Legionellaceae</taxon>
        <taxon>Legionella</taxon>
    </lineage>
</organism>
<evidence type="ECO:0000313" key="3">
    <source>
        <dbReference type="Proteomes" id="UP000255297"/>
    </source>
</evidence>
<name>A0A378LV75_9GAMM</name>
<accession>A0A378LV75</accession>